<protein>
    <submittedName>
        <fullName evidence="1">Uncharacterized protein</fullName>
    </submittedName>
</protein>
<dbReference type="KEGG" id="gsl:Gasu_23850"/>
<dbReference type="GeneID" id="17088975"/>
<dbReference type="EMBL" id="KB454501">
    <property type="protein sequence ID" value="EME30230.1"/>
    <property type="molecule type" value="Genomic_DNA"/>
</dbReference>
<dbReference type="AlphaFoldDB" id="M2X1J3"/>
<name>M2X1J3_GALSU</name>
<organism evidence="1 2">
    <name type="scientific">Galdieria sulphuraria</name>
    <name type="common">Red alga</name>
    <dbReference type="NCBI Taxonomy" id="130081"/>
    <lineage>
        <taxon>Eukaryota</taxon>
        <taxon>Rhodophyta</taxon>
        <taxon>Bangiophyceae</taxon>
        <taxon>Galdieriales</taxon>
        <taxon>Galdieriaceae</taxon>
        <taxon>Galdieria</taxon>
    </lineage>
</organism>
<dbReference type="Gramene" id="EME30230">
    <property type="protein sequence ID" value="EME30230"/>
    <property type="gene ID" value="Gasu_23850"/>
</dbReference>
<gene>
    <name evidence="1" type="ORF">Gasu_23850</name>
</gene>
<dbReference type="RefSeq" id="XP_005706750.1">
    <property type="nucleotide sequence ID" value="XM_005706693.1"/>
</dbReference>
<dbReference type="Proteomes" id="UP000030680">
    <property type="component" value="Unassembled WGS sequence"/>
</dbReference>
<evidence type="ECO:0000313" key="2">
    <source>
        <dbReference type="Proteomes" id="UP000030680"/>
    </source>
</evidence>
<accession>M2X1J3</accession>
<sequence>MSVLHSTLGNCSPSRIQVEPKETRIYSFYPQQFPHNTFLHDNIKSGNRTATQFSNNDTLSKSKITSDEDLSKFHNKGNTESFYTIDKNPKAMLTTTTVSMGKILLEINSIEKRLKTIHETVEKHQGEPQINTIQNQIFEFEERVCRNNLMMTTFCLHVPIDAKNFTEDRTGTSAQIRRCKSASDPPSKSDLLCPIRMDFNDEF</sequence>
<evidence type="ECO:0000313" key="1">
    <source>
        <dbReference type="EMBL" id="EME30230.1"/>
    </source>
</evidence>
<keyword evidence="2" id="KW-1185">Reference proteome</keyword>
<reference evidence="2" key="1">
    <citation type="journal article" date="2013" name="Science">
        <title>Gene transfer from bacteria and archaea facilitated evolution of an extremophilic eukaryote.</title>
        <authorList>
            <person name="Schonknecht G."/>
            <person name="Chen W.H."/>
            <person name="Ternes C.M."/>
            <person name="Barbier G.G."/>
            <person name="Shrestha R.P."/>
            <person name="Stanke M."/>
            <person name="Brautigam A."/>
            <person name="Baker B.J."/>
            <person name="Banfield J.F."/>
            <person name="Garavito R.M."/>
            <person name="Carr K."/>
            <person name="Wilkerson C."/>
            <person name="Rensing S.A."/>
            <person name="Gagneul D."/>
            <person name="Dickenson N.E."/>
            <person name="Oesterhelt C."/>
            <person name="Lercher M.J."/>
            <person name="Weber A.P."/>
        </authorList>
    </citation>
    <scope>NUCLEOTIDE SEQUENCE [LARGE SCALE GENOMIC DNA]</scope>
    <source>
        <strain evidence="2">074W</strain>
    </source>
</reference>
<proteinExistence type="predicted"/>